<organism evidence="1 2">
    <name type="scientific">Microcystis panniformis FACHB-1757</name>
    <dbReference type="NCBI Taxonomy" id="1638788"/>
    <lineage>
        <taxon>Bacteria</taxon>
        <taxon>Bacillati</taxon>
        <taxon>Cyanobacteriota</taxon>
        <taxon>Cyanophyceae</taxon>
        <taxon>Oscillatoriophycideae</taxon>
        <taxon>Chroococcales</taxon>
        <taxon>Microcystaceae</taxon>
        <taxon>Microcystis</taxon>
    </lineage>
</organism>
<dbReference type="Proteomes" id="UP000068167">
    <property type="component" value="Chromosome"/>
</dbReference>
<dbReference type="RefSeq" id="WP_249264960.1">
    <property type="nucleotide sequence ID" value="NZ_CP011339.1"/>
</dbReference>
<dbReference type="KEGG" id="mpk:VL20_5884"/>
<proteinExistence type="predicted"/>
<dbReference type="PATRIC" id="fig|1638788.3.peg.5925"/>
<reference evidence="1 2" key="1">
    <citation type="journal article" date="2016" name="Stand. Genomic Sci.">
        <title>Complete genome sequence and genomic characterization of Microcystis panniformis FACHB 1757 by third-generation sequencing.</title>
        <authorList>
            <person name="Zhang J.Y."/>
            <person name="Guan R."/>
            <person name="Zhang H.J."/>
            <person name="Li H."/>
            <person name="Xiao P."/>
            <person name="Yu G.L."/>
            <person name="Du L."/>
            <person name="Cao D.M."/>
            <person name="Zhu B.C."/>
            <person name="Li R.H."/>
            <person name="Lu Z.H."/>
        </authorList>
    </citation>
    <scope>NUCLEOTIDE SEQUENCE [LARGE SCALE GENOMIC DNA]</scope>
    <source>
        <strain evidence="1 2">FACHB-1757</strain>
    </source>
</reference>
<name>A0A0K1S9E9_9CHRO</name>
<sequence length="91" mass="10133">MAKVPTGIKRGVSTGPWGVCQTPTRAPVWGHWPINSKENPTVSVISYQLSVISYQLSVISYQLSVISYQLLKARGKRQNLAILLPKKKVRN</sequence>
<evidence type="ECO:0000313" key="1">
    <source>
        <dbReference type="EMBL" id="AKV70675.1"/>
    </source>
</evidence>
<gene>
    <name evidence="1" type="ORF">VL20_5884</name>
</gene>
<accession>A0A0K1S9E9</accession>
<dbReference type="EMBL" id="CP011339">
    <property type="protein sequence ID" value="AKV70675.1"/>
    <property type="molecule type" value="Genomic_DNA"/>
</dbReference>
<protein>
    <submittedName>
        <fullName evidence="1">Uncharacterized protein</fullName>
    </submittedName>
</protein>
<keyword evidence="2" id="KW-1185">Reference proteome</keyword>
<dbReference type="AlphaFoldDB" id="A0A0K1S9E9"/>
<evidence type="ECO:0000313" key="2">
    <source>
        <dbReference type="Proteomes" id="UP000068167"/>
    </source>
</evidence>